<reference evidence="2" key="1">
    <citation type="journal article" date="2019" name="Environ. Microbiol.">
        <title>Fungal ecological strategies reflected in gene transcription - a case study of two litter decomposers.</title>
        <authorList>
            <person name="Barbi F."/>
            <person name="Kohler A."/>
            <person name="Barry K."/>
            <person name="Baskaran P."/>
            <person name="Daum C."/>
            <person name="Fauchery L."/>
            <person name="Ihrmark K."/>
            <person name="Kuo A."/>
            <person name="LaButti K."/>
            <person name="Lipzen A."/>
            <person name="Morin E."/>
            <person name="Grigoriev I.V."/>
            <person name="Henrissat B."/>
            <person name="Lindahl B."/>
            <person name="Martin F."/>
        </authorList>
    </citation>
    <scope>NUCLEOTIDE SEQUENCE</scope>
    <source>
        <strain evidence="2">JB14</strain>
    </source>
</reference>
<feature type="compositionally biased region" description="Basic and acidic residues" evidence="1">
    <location>
        <begin position="61"/>
        <end position="70"/>
    </location>
</feature>
<sequence length="337" mass="37967">MSLLSSYHKHHIYLILTLPPSPPKPPKNTLHFPYTGISRRPYTVVHDEDLDREDVEVGLDGLKEESDSRRPSSSVNDDGILHPKAFQRAKTFLKTVLQNEVDALSEYGDKALRYNLVQTRYHRKDELVEAFKSQLLTFGRDQFPFKSGRNKDTDPLKWWKHLTQDENADVLATINVKIFAVLPNSMPDECTVSEFTRQNSALRGNQSVSTLVDIVQVGQWYKVHSPRIAGEPVKLRRRPVVKFWDMTKELQNGGEADSERDEDSSDEEDVAECSVADWEVSDTAFALDEDVDLAAPVLCDMISETGPPIGDQSNAKGKASSTTIQSSSKPDVPDYDF</sequence>
<dbReference type="Proteomes" id="UP000799118">
    <property type="component" value="Unassembled WGS sequence"/>
</dbReference>
<proteinExistence type="predicted"/>
<evidence type="ECO:0000313" key="3">
    <source>
        <dbReference type="Proteomes" id="UP000799118"/>
    </source>
</evidence>
<evidence type="ECO:0000313" key="2">
    <source>
        <dbReference type="EMBL" id="KAE9403452.1"/>
    </source>
</evidence>
<name>A0A6A4HVX8_9AGAR</name>
<feature type="region of interest" description="Disordered" evidence="1">
    <location>
        <begin position="251"/>
        <end position="271"/>
    </location>
</feature>
<protein>
    <submittedName>
        <fullName evidence="2">Uncharacterized protein</fullName>
    </submittedName>
</protein>
<keyword evidence="3" id="KW-1185">Reference proteome</keyword>
<dbReference type="AlphaFoldDB" id="A0A6A4HVX8"/>
<feature type="compositionally biased region" description="Acidic residues" evidence="1">
    <location>
        <begin position="256"/>
        <end position="271"/>
    </location>
</feature>
<dbReference type="EMBL" id="ML769425">
    <property type="protein sequence ID" value="KAE9403452.1"/>
    <property type="molecule type" value="Genomic_DNA"/>
</dbReference>
<gene>
    <name evidence="2" type="ORF">BT96DRAFT_990308</name>
</gene>
<dbReference type="OrthoDB" id="3236755at2759"/>
<evidence type="ECO:0000256" key="1">
    <source>
        <dbReference type="SAM" id="MobiDB-lite"/>
    </source>
</evidence>
<feature type="compositionally biased region" description="Polar residues" evidence="1">
    <location>
        <begin position="311"/>
        <end position="329"/>
    </location>
</feature>
<organism evidence="2 3">
    <name type="scientific">Gymnopus androsaceus JB14</name>
    <dbReference type="NCBI Taxonomy" id="1447944"/>
    <lineage>
        <taxon>Eukaryota</taxon>
        <taxon>Fungi</taxon>
        <taxon>Dikarya</taxon>
        <taxon>Basidiomycota</taxon>
        <taxon>Agaricomycotina</taxon>
        <taxon>Agaricomycetes</taxon>
        <taxon>Agaricomycetidae</taxon>
        <taxon>Agaricales</taxon>
        <taxon>Marasmiineae</taxon>
        <taxon>Omphalotaceae</taxon>
        <taxon>Gymnopus</taxon>
    </lineage>
</organism>
<accession>A0A6A4HVX8</accession>
<feature type="region of interest" description="Disordered" evidence="1">
    <location>
        <begin position="60"/>
        <end position="80"/>
    </location>
</feature>
<feature type="region of interest" description="Disordered" evidence="1">
    <location>
        <begin position="301"/>
        <end position="337"/>
    </location>
</feature>